<dbReference type="SUPFAM" id="SSF56601">
    <property type="entry name" value="beta-lactamase/transpeptidase-like"/>
    <property type="match status" value="1"/>
</dbReference>
<keyword evidence="3" id="KW-1185">Reference proteome</keyword>
<evidence type="ECO:0000259" key="1">
    <source>
        <dbReference type="Pfam" id="PF00144"/>
    </source>
</evidence>
<dbReference type="PANTHER" id="PTHR43283">
    <property type="entry name" value="BETA-LACTAMASE-RELATED"/>
    <property type="match status" value="1"/>
</dbReference>
<evidence type="ECO:0000313" key="3">
    <source>
        <dbReference type="Proteomes" id="UP001354971"/>
    </source>
</evidence>
<protein>
    <submittedName>
        <fullName evidence="2">Serine hydrolase</fullName>
        <ecNumber evidence="2">3.-.-.-</ecNumber>
    </submittedName>
</protein>
<dbReference type="InterPro" id="IPR050789">
    <property type="entry name" value="Diverse_Enzym_Activities"/>
</dbReference>
<dbReference type="GO" id="GO:0016787">
    <property type="term" value="F:hydrolase activity"/>
    <property type="evidence" value="ECO:0007669"/>
    <property type="project" value="UniProtKB-KW"/>
</dbReference>
<name>A0ABU7LNX5_9PROT</name>
<dbReference type="InterPro" id="IPR012338">
    <property type="entry name" value="Beta-lactam/transpept-like"/>
</dbReference>
<dbReference type="Gene3D" id="3.40.710.10">
    <property type="entry name" value="DD-peptidase/beta-lactamase superfamily"/>
    <property type="match status" value="1"/>
</dbReference>
<organism evidence="2 3">
    <name type="scientific">Hyphobacterium lacteum</name>
    <dbReference type="NCBI Taxonomy" id="3116575"/>
    <lineage>
        <taxon>Bacteria</taxon>
        <taxon>Pseudomonadati</taxon>
        <taxon>Pseudomonadota</taxon>
        <taxon>Alphaproteobacteria</taxon>
        <taxon>Maricaulales</taxon>
        <taxon>Maricaulaceae</taxon>
        <taxon>Hyphobacterium</taxon>
    </lineage>
</organism>
<dbReference type="InterPro" id="IPR001466">
    <property type="entry name" value="Beta-lactam-related"/>
</dbReference>
<dbReference type="RefSeq" id="WP_330198253.1">
    <property type="nucleotide sequence ID" value="NZ_JAZDRP010000002.1"/>
</dbReference>
<dbReference type="Pfam" id="PF00144">
    <property type="entry name" value="Beta-lactamase"/>
    <property type="match status" value="1"/>
</dbReference>
<accession>A0ABU7LNX5</accession>
<dbReference type="EMBL" id="JAZDRP010000002">
    <property type="protein sequence ID" value="MEE2525592.1"/>
    <property type="molecule type" value="Genomic_DNA"/>
</dbReference>
<dbReference type="EC" id="3.-.-.-" evidence="2"/>
<sequence length="401" mass="44665">MFLRILGGFLLLIVTLALIAAGWFYRPWSDYSPARVAEAFNPANIFSVSLGMSDYFPYADVETSNPQPLPRELAPLSVSYEYNGETRTLEQYLEESNALGLVVIHNGVVVHERYSNGADETSRPTSWSVAKSFVATLIAMALHEGRIDNLDQLAQEFAPQYEGSAFGETSLRHLLMMSTGIDFVEDYSDPDSDVGVLFADPFIWGSDIDHSLLQFERTLEAGTELAYISSATHVLSAVLRGVYDQPLHEIVEEHIWQPLGMESDAYWNQNVPGEDGMALGYCCLNARTVDFARLGLLYLADGEWNGERLLPEGWVDMATHANAPFQEPGLVYSLRGYGLHFWFPETDRDEFFAAGIYGQYVWVDPSRNLVIARNAADPEWGPRTGESFAVFRAIAAEVAGE</sequence>
<gene>
    <name evidence="2" type="ORF">V0U79_04380</name>
</gene>
<comment type="caution">
    <text evidence="2">The sequence shown here is derived from an EMBL/GenBank/DDBJ whole genome shotgun (WGS) entry which is preliminary data.</text>
</comment>
<dbReference type="Proteomes" id="UP001354971">
    <property type="component" value="Unassembled WGS sequence"/>
</dbReference>
<evidence type="ECO:0000313" key="2">
    <source>
        <dbReference type="EMBL" id="MEE2525592.1"/>
    </source>
</evidence>
<feature type="domain" description="Beta-lactamase-related" evidence="1">
    <location>
        <begin position="88"/>
        <end position="378"/>
    </location>
</feature>
<keyword evidence="2" id="KW-0378">Hydrolase</keyword>
<reference evidence="2 3" key="1">
    <citation type="submission" date="2024-01" db="EMBL/GenBank/DDBJ databases">
        <title>Hyphobacterium bacterium isolated from marine sediment.</title>
        <authorList>
            <person name="Zhao S."/>
        </authorList>
    </citation>
    <scope>NUCLEOTIDE SEQUENCE [LARGE SCALE GENOMIC DNA]</scope>
    <source>
        <strain evidence="3">HN65</strain>
    </source>
</reference>
<proteinExistence type="predicted"/>
<dbReference type="PANTHER" id="PTHR43283:SF14">
    <property type="entry name" value="BLL8153 PROTEIN"/>
    <property type="match status" value="1"/>
</dbReference>